<keyword evidence="3 8" id="KW-1133">Transmembrane helix</keyword>
<proteinExistence type="inferred from homology"/>
<evidence type="ECO:0000256" key="7">
    <source>
        <dbReference type="PROSITE-ProRule" id="PRU00284"/>
    </source>
</evidence>
<dbReference type="PROSITE" id="PS50112">
    <property type="entry name" value="PAS"/>
    <property type="match status" value="1"/>
</dbReference>
<dbReference type="Pfam" id="PF08447">
    <property type="entry name" value="PAS_3"/>
    <property type="match status" value="1"/>
</dbReference>
<dbReference type="InterPro" id="IPR004089">
    <property type="entry name" value="MCPsignal_dom"/>
</dbReference>
<dbReference type="GO" id="GO:0004888">
    <property type="term" value="F:transmembrane signaling receptor activity"/>
    <property type="evidence" value="ECO:0007669"/>
    <property type="project" value="InterPro"/>
</dbReference>
<dbReference type="CDD" id="cd11386">
    <property type="entry name" value="MCP_signal"/>
    <property type="match status" value="1"/>
</dbReference>
<dbReference type="InterPro" id="IPR035965">
    <property type="entry name" value="PAS-like_dom_sf"/>
</dbReference>
<comment type="similarity">
    <text evidence="6">Belongs to the methyl-accepting chemotaxis (MCP) protein family.</text>
</comment>
<dbReference type="Gene3D" id="1.10.287.950">
    <property type="entry name" value="Methyl-accepting chemotaxis protein"/>
    <property type="match status" value="1"/>
</dbReference>
<dbReference type="RefSeq" id="WP_169148333.1">
    <property type="nucleotide sequence ID" value="NZ_JABBGA010000036.1"/>
</dbReference>
<keyword evidence="2 8" id="KW-0812">Transmembrane</keyword>
<keyword evidence="4 8" id="KW-0472">Membrane</keyword>
<accession>A0A848GDC2</accession>
<feature type="domain" description="Methyl-accepting transducer" evidence="9">
    <location>
        <begin position="423"/>
        <end position="659"/>
    </location>
</feature>
<feature type="transmembrane region" description="Helical" evidence="8">
    <location>
        <begin position="168"/>
        <end position="187"/>
    </location>
</feature>
<evidence type="ECO:0000256" key="8">
    <source>
        <dbReference type="SAM" id="Phobius"/>
    </source>
</evidence>
<reference evidence="12 13" key="1">
    <citation type="submission" date="2020-04" db="EMBL/GenBank/DDBJ databases">
        <title>Zoogloea sp. G-4-1-14 isolated from soil.</title>
        <authorList>
            <person name="Dahal R.H."/>
        </authorList>
    </citation>
    <scope>NUCLEOTIDE SEQUENCE [LARGE SCALE GENOMIC DNA]</scope>
    <source>
        <strain evidence="12 13">G-4-1-14</strain>
    </source>
</reference>
<dbReference type="NCBIfam" id="TIGR00229">
    <property type="entry name" value="sensory_box"/>
    <property type="match status" value="1"/>
</dbReference>
<evidence type="ECO:0000259" key="10">
    <source>
        <dbReference type="PROSITE" id="PS50112"/>
    </source>
</evidence>
<dbReference type="PANTHER" id="PTHR32089:SF119">
    <property type="entry name" value="METHYL-ACCEPTING CHEMOTAXIS PROTEIN CTPL"/>
    <property type="match status" value="1"/>
</dbReference>
<protein>
    <submittedName>
        <fullName evidence="12">Methyl-accepting chemotaxis protein</fullName>
    </submittedName>
</protein>
<sequence length="697" mass="75466">MNGQEYVLKPGCAIISRTDARGTIVDCNDEFVEASGYERSELIGKPHNLIRHPDMPKEAFRDMWSTLKKGRPWRGMVKNLRKDGSYYWVKATATPLPDQNGYMSVRISPTRQAVEEADALYKKMRADASIRLREGSVVRLQDGLLLRAFAPVLRPWRRSIGFRTLCSGFFALAVLLVTALLAGHGIMESSVDGKRFENIVQSKDLLADILPPPLFVLESYSSALEMSGASKAEIDARVTYIRQLEAEFQVRQEVWAGIELPPDVHRVLMGAARESAIAFFALATREWPEALQGGDPASITAARRRLAATYQAHRNAIEQTVSVAREWDARELAASRVHVRDFIFWLGLAVSFAAVATLLLAWVATRSVTLPVRNALGAAKEIARGNLLIDLPHAGEDEIGDLVASVAEMKNSLHEMAAALRQSVEKIAESSNYLATGTQHAARTADESAQAARSIALNVEQLSLSVDQVSEHADAAKRLGQQAGQASRDGASTIRSAVESMQHITHSVVDAATAVEQLEQSAQAVSGVAITIKGIADQTNLLALNAAIEAARAGESGRGFAVVADEVRKLAEQTAASTENIERIIARIQQESKAVAEKMRAGVQLSNTAGSRAGDAIFSIEHIESGSSEVVFAMDGIVEALGEQSTSARDIAHKIDMIVQGSDKSAQAIRDAAQASLRMTELSALLKAMASRFRITN</sequence>
<evidence type="ECO:0000256" key="5">
    <source>
        <dbReference type="ARBA" id="ARBA00023224"/>
    </source>
</evidence>
<name>A0A848GDC2_9RHOO</name>
<dbReference type="AlphaFoldDB" id="A0A848GDC2"/>
<organism evidence="12 13">
    <name type="scientific">Zoogloea dura</name>
    <dbReference type="NCBI Taxonomy" id="2728840"/>
    <lineage>
        <taxon>Bacteria</taxon>
        <taxon>Pseudomonadati</taxon>
        <taxon>Pseudomonadota</taxon>
        <taxon>Betaproteobacteria</taxon>
        <taxon>Rhodocyclales</taxon>
        <taxon>Zoogloeaceae</taxon>
        <taxon>Zoogloea</taxon>
    </lineage>
</organism>
<dbReference type="FunFam" id="1.10.287.950:FF:000001">
    <property type="entry name" value="Methyl-accepting chemotaxis sensory transducer"/>
    <property type="match status" value="1"/>
</dbReference>
<dbReference type="SMART" id="SM00304">
    <property type="entry name" value="HAMP"/>
    <property type="match status" value="1"/>
</dbReference>
<evidence type="ECO:0000256" key="3">
    <source>
        <dbReference type="ARBA" id="ARBA00022989"/>
    </source>
</evidence>
<comment type="subcellular location">
    <subcellularLocation>
        <location evidence="1">Membrane</location>
        <topology evidence="1">Multi-pass membrane protein</topology>
    </subcellularLocation>
</comment>
<evidence type="ECO:0000256" key="2">
    <source>
        <dbReference type="ARBA" id="ARBA00022692"/>
    </source>
</evidence>
<feature type="domain" description="PAS" evidence="10">
    <location>
        <begin position="19"/>
        <end position="70"/>
    </location>
</feature>
<evidence type="ECO:0000256" key="6">
    <source>
        <dbReference type="ARBA" id="ARBA00029447"/>
    </source>
</evidence>
<comment type="caution">
    <text evidence="12">The sequence shown here is derived from an EMBL/GenBank/DDBJ whole genome shotgun (WGS) entry which is preliminary data.</text>
</comment>
<dbReference type="PANTHER" id="PTHR32089">
    <property type="entry name" value="METHYL-ACCEPTING CHEMOTAXIS PROTEIN MCPB"/>
    <property type="match status" value="1"/>
</dbReference>
<feature type="domain" description="HAMP" evidence="11">
    <location>
        <begin position="366"/>
        <end position="418"/>
    </location>
</feature>
<dbReference type="Pfam" id="PF00672">
    <property type="entry name" value="HAMP"/>
    <property type="match status" value="1"/>
</dbReference>
<dbReference type="PROSITE" id="PS50111">
    <property type="entry name" value="CHEMOTAXIS_TRANSDUC_2"/>
    <property type="match status" value="1"/>
</dbReference>
<dbReference type="PROSITE" id="PS50885">
    <property type="entry name" value="HAMP"/>
    <property type="match status" value="1"/>
</dbReference>
<evidence type="ECO:0000259" key="9">
    <source>
        <dbReference type="PROSITE" id="PS50111"/>
    </source>
</evidence>
<feature type="transmembrane region" description="Helical" evidence="8">
    <location>
        <begin position="342"/>
        <end position="364"/>
    </location>
</feature>
<dbReference type="Gene3D" id="3.30.450.20">
    <property type="entry name" value="PAS domain"/>
    <property type="match status" value="1"/>
</dbReference>
<dbReference type="PRINTS" id="PR00260">
    <property type="entry name" value="CHEMTRNSDUCR"/>
</dbReference>
<dbReference type="InterPro" id="IPR000014">
    <property type="entry name" value="PAS"/>
</dbReference>
<dbReference type="GO" id="GO:0016020">
    <property type="term" value="C:membrane"/>
    <property type="evidence" value="ECO:0007669"/>
    <property type="project" value="UniProtKB-SubCell"/>
</dbReference>
<dbReference type="SUPFAM" id="SSF58104">
    <property type="entry name" value="Methyl-accepting chemotaxis protein (MCP) signaling domain"/>
    <property type="match status" value="1"/>
</dbReference>
<evidence type="ECO:0000313" key="13">
    <source>
        <dbReference type="Proteomes" id="UP000580043"/>
    </source>
</evidence>
<evidence type="ECO:0000256" key="1">
    <source>
        <dbReference type="ARBA" id="ARBA00004141"/>
    </source>
</evidence>
<keyword evidence="13" id="KW-1185">Reference proteome</keyword>
<dbReference type="Pfam" id="PF00015">
    <property type="entry name" value="MCPsignal"/>
    <property type="match status" value="1"/>
</dbReference>
<evidence type="ECO:0000256" key="4">
    <source>
        <dbReference type="ARBA" id="ARBA00023136"/>
    </source>
</evidence>
<dbReference type="GO" id="GO:0007165">
    <property type="term" value="P:signal transduction"/>
    <property type="evidence" value="ECO:0007669"/>
    <property type="project" value="UniProtKB-KW"/>
</dbReference>
<dbReference type="GO" id="GO:0006935">
    <property type="term" value="P:chemotaxis"/>
    <property type="evidence" value="ECO:0007669"/>
    <property type="project" value="InterPro"/>
</dbReference>
<dbReference type="Proteomes" id="UP000580043">
    <property type="component" value="Unassembled WGS sequence"/>
</dbReference>
<dbReference type="CDD" id="cd00130">
    <property type="entry name" value="PAS"/>
    <property type="match status" value="1"/>
</dbReference>
<dbReference type="CDD" id="cd06225">
    <property type="entry name" value="HAMP"/>
    <property type="match status" value="1"/>
</dbReference>
<evidence type="ECO:0000259" key="11">
    <source>
        <dbReference type="PROSITE" id="PS50885"/>
    </source>
</evidence>
<dbReference type="InterPro" id="IPR003660">
    <property type="entry name" value="HAMP_dom"/>
</dbReference>
<dbReference type="SUPFAM" id="SSF55785">
    <property type="entry name" value="PYP-like sensor domain (PAS domain)"/>
    <property type="match status" value="1"/>
</dbReference>
<keyword evidence="5 7" id="KW-0807">Transducer</keyword>
<dbReference type="InterPro" id="IPR013655">
    <property type="entry name" value="PAS_fold_3"/>
</dbReference>
<dbReference type="EMBL" id="JABBGA010000036">
    <property type="protein sequence ID" value="NML28815.1"/>
    <property type="molecule type" value="Genomic_DNA"/>
</dbReference>
<gene>
    <name evidence="12" type="ORF">HHL15_23975</name>
</gene>
<evidence type="ECO:0000313" key="12">
    <source>
        <dbReference type="EMBL" id="NML28815.1"/>
    </source>
</evidence>
<dbReference type="SMART" id="SM00283">
    <property type="entry name" value="MA"/>
    <property type="match status" value="1"/>
</dbReference>
<dbReference type="InterPro" id="IPR004090">
    <property type="entry name" value="Chemotax_Me-accpt_rcpt"/>
</dbReference>